<accession>A0AA39YHY4</accession>
<keyword evidence="2" id="KW-0472">Membrane</keyword>
<reference evidence="3" key="1">
    <citation type="submission" date="2023-06" db="EMBL/GenBank/DDBJ databases">
        <title>Genome-scale phylogeny and comparative genomics of the fungal order Sordariales.</title>
        <authorList>
            <consortium name="Lawrence Berkeley National Laboratory"/>
            <person name="Hensen N."/>
            <person name="Bonometti L."/>
            <person name="Westerberg I."/>
            <person name="Brannstrom I.O."/>
            <person name="Guillou S."/>
            <person name="Cros-Aarteil S."/>
            <person name="Calhoun S."/>
            <person name="Haridas S."/>
            <person name="Kuo A."/>
            <person name="Mondo S."/>
            <person name="Pangilinan J."/>
            <person name="Riley R."/>
            <person name="Labutti K."/>
            <person name="Andreopoulos B."/>
            <person name="Lipzen A."/>
            <person name="Chen C."/>
            <person name="Yanf M."/>
            <person name="Daum C."/>
            <person name="Ng V."/>
            <person name="Clum A."/>
            <person name="Steindorff A."/>
            <person name="Ohm R."/>
            <person name="Martin F."/>
            <person name="Silar P."/>
            <person name="Natvig D."/>
            <person name="Lalanne C."/>
            <person name="Gautier V."/>
            <person name="Ament-Velasquez S.L."/>
            <person name="Kruys A."/>
            <person name="Hutchinson M.I."/>
            <person name="Powell A.J."/>
            <person name="Barry K."/>
            <person name="Miller A.N."/>
            <person name="Grigoriev I.V."/>
            <person name="Debuchy R."/>
            <person name="Gladieux P."/>
            <person name="Thoren M.H."/>
            <person name="Johannesson H."/>
        </authorList>
    </citation>
    <scope>NUCLEOTIDE SEQUENCE</scope>
    <source>
        <strain evidence="3">SMH2532-1</strain>
    </source>
</reference>
<dbReference type="AlphaFoldDB" id="A0AA39YHY4"/>
<dbReference type="EMBL" id="JAULSV010000002">
    <property type="protein sequence ID" value="KAK0652908.1"/>
    <property type="molecule type" value="Genomic_DNA"/>
</dbReference>
<name>A0AA39YHY4_9PEZI</name>
<keyword evidence="2" id="KW-0812">Transmembrane</keyword>
<evidence type="ECO:0000256" key="2">
    <source>
        <dbReference type="SAM" id="Phobius"/>
    </source>
</evidence>
<gene>
    <name evidence="3" type="ORF">B0T16DRAFT_320535</name>
</gene>
<sequence>MFPGVPPAARVAIRHRKGALFSLAALTLLYLLYHTITIPPDPPRSPTLLRLNSPPPSLNTTPPPTFLLSPPPPPPPVFPPGPALPPSTKALVIAHTLSEPVTWIHDPLSPSSPSTIASTWTTHLYTTDSLYPLSSLHTPLHKGREALAYLTHIIDHYPHLADVTLFLHAHRTSWHDDQFALDTPTALSRLNLSRVVERGYMNLRCAWEPGCPDHIHPAVKEEDANKPEQAVFERAWGELFDGVQVPGVLSQACCAQFGVSRERVWRRGVGFYTGVREWLMRTGLEDGVSGRVMEYVYQYIWTGNAVHCPDEHECYCKGYGIC</sequence>
<feature type="region of interest" description="Disordered" evidence="1">
    <location>
        <begin position="43"/>
        <end position="74"/>
    </location>
</feature>
<feature type="non-terminal residue" evidence="3">
    <location>
        <position position="322"/>
    </location>
</feature>
<evidence type="ECO:0000313" key="3">
    <source>
        <dbReference type="EMBL" id="KAK0652908.1"/>
    </source>
</evidence>
<proteinExistence type="predicted"/>
<feature type="compositionally biased region" description="Pro residues" evidence="1">
    <location>
        <begin position="53"/>
        <end position="74"/>
    </location>
</feature>
<keyword evidence="4" id="KW-1185">Reference proteome</keyword>
<dbReference type="PANTHER" id="PTHR37490:SF3">
    <property type="entry name" value="DUF3431 DOMAIN CONTAINING PROTEIN"/>
    <property type="match status" value="1"/>
</dbReference>
<dbReference type="PANTHER" id="PTHR37490">
    <property type="entry name" value="EXPRESSED PROTEIN"/>
    <property type="match status" value="1"/>
</dbReference>
<keyword evidence="2" id="KW-1133">Transmembrane helix</keyword>
<dbReference type="Proteomes" id="UP001174936">
    <property type="component" value="Unassembled WGS sequence"/>
</dbReference>
<protein>
    <submittedName>
        <fullName evidence="3">Uncharacterized protein</fullName>
    </submittedName>
</protein>
<feature type="transmembrane region" description="Helical" evidence="2">
    <location>
        <begin position="18"/>
        <end position="36"/>
    </location>
</feature>
<evidence type="ECO:0000256" key="1">
    <source>
        <dbReference type="SAM" id="MobiDB-lite"/>
    </source>
</evidence>
<dbReference type="InterPro" id="IPR021838">
    <property type="entry name" value="DUF3431"/>
</dbReference>
<comment type="caution">
    <text evidence="3">The sequence shown here is derived from an EMBL/GenBank/DDBJ whole genome shotgun (WGS) entry which is preliminary data.</text>
</comment>
<organism evidence="3 4">
    <name type="scientific">Cercophora newfieldiana</name>
    <dbReference type="NCBI Taxonomy" id="92897"/>
    <lineage>
        <taxon>Eukaryota</taxon>
        <taxon>Fungi</taxon>
        <taxon>Dikarya</taxon>
        <taxon>Ascomycota</taxon>
        <taxon>Pezizomycotina</taxon>
        <taxon>Sordariomycetes</taxon>
        <taxon>Sordariomycetidae</taxon>
        <taxon>Sordariales</taxon>
        <taxon>Lasiosphaeriaceae</taxon>
        <taxon>Cercophora</taxon>
    </lineage>
</organism>
<dbReference type="Pfam" id="PF11913">
    <property type="entry name" value="DUF3431"/>
    <property type="match status" value="1"/>
</dbReference>
<evidence type="ECO:0000313" key="4">
    <source>
        <dbReference type="Proteomes" id="UP001174936"/>
    </source>
</evidence>